<dbReference type="Proteomes" id="UP000029843">
    <property type="component" value="Unassembled WGS sequence"/>
</dbReference>
<dbReference type="Pfam" id="PF01396">
    <property type="entry name" value="Zn_ribbon_Top1"/>
    <property type="match status" value="3"/>
</dbReference>
<feature type="domain" description="DNA topoisomerase type IA zn finger" evidence="1">
    <location>
        <begin position="21"/>
        <end position="54"/>
    </location>
</feature>
<dbReference type="PANTHER" id="PTHR42785">
    <property type="entry name" value="DNA TOPOISOMERASE, TYPE IA, CORE"/>
    <property type="match status" value="1"/>
</dbReference>
<gene>
    <name evidence="2" type="ORF">ND2E_1958</name>
</gene>
<keyword evidence="2" id="KW-0413">Isomerase</keyword>
<accession>A0A099KVJ9</accession>
<feature type="domain" description="DNA topoisomerase type IA zn finger" evidence="1">
    <location>
        <begin position="69"/>
        <end position="102"/>
    </location>
</feature>
<comment type="caution">
    <text evidence="2">The sequence shown here is derived from an EMBL/GenBank/DDBJ whole genome shotgun (WGS) entry which is preliminary data.</text>
</comment>
<evidence type="ECO:0000313" key="2">
    <source>
        <dbReference type="EMBL" id="KGJ94769.1"/>
    </source>
</evidence>
<dbReference type="GO" id="GO:0003677">
    <property type="term" value="F:DNA binding"/>
    <property type="evidence" value="ECO:0007669"/>
    <property type="project" value="InterPro"/>
</dbReference>
<sequence length="187" mass="21140">MSESDKPLFSHHEHALEKEYQVCPDCGSELTIKHGKSGAFLGCENYPNCQYTRAVVEHERVEDKILPGSECPLCSHELAVKQGRYGMFIGCSNFPQCHHIEHEAQEVIDNVVCPSCKHGSLQEKTSRFGKKFYSCDAYPKCKFVVNHEPVAGQCEKCQFPLLLKRNMAAGIKYQCADKKCSHMQKLI</sequence>
<proteinExistence type="predicted"/>
<name>A0A099KVJ9_COLPS</name>
<dbReference type="PANTHER" id="PTHR42785:SF1">
    <property type="entry name" value="DNA TOPOISOMERASE"/>
    <property type="match status" value="1"/>
</dbReference>
<dbReference type="InterPro" id="IPR013498">
    <property type="entry name" value="Topo_IA_Znf"/>
</dbReference>
<dbReference type="InterPro" id="IPR000380">
    <property type="entry name" value="Topo_IA"/>
</dbReference>
<dbReference type="OrthoDB" id="6412825at2"/>
<evidence type="ECO:0000313" key="3">
    <source>
        <dbReference type="Proteomes" id="UP000029843"/>
    </source>
</evidence>
<reference evidence="2 3" key="1">
    <citation type="submission" date="2014-08" db="EMBL/GenBank/DDBJ databases">
        <title>Genomic and Phenotypic Diversity of Colwellia psychrerythraea strains from Disparate Marine Basins.</title>
        <authorList>
            <person name="Techtmann S.M."/>
            <person name="Stelling S.C."/>
            <person name="Utturkar S.M."/>
            <person name="Alshibli N."/>
            <person name="Harris A."/>
            <person name="Brown S.D."/>
            <person name="Hazen T.C."/>
        </authorList>
    </citation>
    <scope>NUCLEOTIDE SEQUENCE [LARGE SCALE GENOMIC DNA]</scope>
    <source>
        <strain evidence="2 3">ND2E</strain>
    </source>
</reference>
<dbReference type="SUPFAM" id="SSF57783">
    <property type="entry name" value="Zinc beta-ribbon"/>
    <property type="match status" value="2"/>
</dbReference>
<evidence type="ECO:0000259" key="1">
    <source>
        <dbReference type="Pfam" id="PF01396"/>
    </source>
</evidence>
<dbReference type="AlphaFoldDB" id="A0A099KVJ9"/>
<dbReference type="GO" id="GO:0003917">
    <property type="term" value="F:DNA topoisomerase type I (single strand cut, ATP-independent) activity"/>
    <property type="evidence" value="ECO:0007669"/>
    <property type="project" value="InterPro"/>
</dbReference>
<dbReference type="GO" id="GO:0005694">
    <property type="term" value="C:chromosome"/>
    <property type="evidence" value="ECO:0007669"/>
    <property type="project" value="InterPro"/>
</dbReference>
<protein>
    <submittedName>
        <fullName evidence="2">DNA topoisomerase type IA zn finger domain protein</fullName>
    </submittedName>
</protein>
<dbReference type="PATRIC" id="fig|28229.4.peg.978"/>
<dbReference type="Gene3D" id="3.30.65.10">
    <property type="entry name" value="Bacterial Topoisomerase I, domain 1"/>
    <property type="match status" value="3"/>
</dbReference>
<dbReference type="RefSeq" id="WP_033092765.1">
    <property type="nucleotide sequence ID" value="NZ_JQED01000005.1"/>
</dbReference>
<dbReference type="EMBL" id="JQED01000005">
    <property type="protein sequence ID" value="KGJ94769.1"/>
    <property type="molecule type" value="Genomic_DNA"/>
</dbReference>
<dbReference type="GO" id="GO:0006265">
    <property type="term" value="P:DNA topological change"/>
    <property type="evidence" value="ECO:0007669"/>
    <property type="project" value="InterPro"/>
</dbReference>
<organism evidence="2 3">
    <name type="scientific">Colwellia psychrerythraea</name>
    <name type="common">Vibrio psychroerythus</name>
    <dbReference type="NCBI Taxonomy" id="28229"/>
    <lineage>
        <taxon>Bacteria</taxon>
        <taxon>Pseudomonadati</taxon>
        <taxon>Pseudomonadota</taxon>
        <taxon>Gammaproteobacteria</taxon>
        <taxon>Alteromonadales</taxon>
        <taxon>Colwelliaceae</taxon>
        <taxon>Colwellia</taxon>
    </lineage>
</organism>
<feature type="domain" description="DNA topoisomerase type IA zn finger" evidence="1">
    <location>
        <begin position="111"/>
        <end position="149"/>
    </location>
</feature>